<dbReference type="GO" id="GO:0031428">
    <property type="term" value="C:box C/D methylation guide snoRNP complex"/>
    <property type="evidence" value="ECO:0007669"/>
    <property type="project" value="InterPro"/>
</dbReference>
<comment type="similarity">
    <text evidence="2">Belongs to the NOP5/NOP56 family.</text>
</comment>
<dbReference type="Gene3D" id="1.10.246.90">
    <property type="entry name" value="Nop domain"/>
    <property type="match status" value="1"/>
</dbReference>
<dbReference type="InterPro" id="IPR045056">
    <property type="entry name" value="Nop56/Nop58"/>
</dbReference>
<feature type="domain" description="Nop" evidence="6">
    <location>
        <begin position="287"/>
        <end position="405"/>
    </location>
</feature>
<dbReference type="PANTHER" id="PTHR10894:SF1">
    <property type="entry name" value="NUCLEOLAR PROTEIN 58"/>
    <property type="match status" value="1"/>
</dbReference>
<evidence type="ECO:0000256" key="1">
    <source>
        <dbReference type="ARBA" id="ARBA00004604"/>
    </source>
</evidence>
<dbReference type="EMBL" id="CAJNDS010000499">
    <property type="protein sequence ID" value="CAE7212608.1"/>
    <property type="molecule type" value="Genomic_DNA"/>
</dbReference>
<keyword evidence="4" id="KW-0539">Nucleus</keyword>
<feature type="compositionally biased region" description="Acidic residues" evidence="5">
    <location>
        <begin position="473"/>
        <end position="484"/>
    </location>
</feature>
<evidence type="ECO:0000256" key="3">
    <source>
        <dbReference type="ARBA" id="ARBA00022517"/>
    </source>
</evidence>
<dbReference type="PANTHER" id="PTHR10894">
    <property type="entry name" value="NUCLEOLAR PROTEIN 5 NUCLEOLAR PROTEIN NOP5 NOP58"/>
    <property type="match status" value="1"/>
</dbReference>
<organism evidence="7 8">
    <name type="scientific">Symbiodinium natans</name>
    <dbReference type="NCBI Taxonomy" id="878477"/>
    <lineage>
        <taxon>Eukaryota</taxon>
        <taxon>Sar</taxon>
        <taxon>Alveolata</taxon>
        <taxon>Dinophyceae</taxon>
        <taxon>Suessiales</taxon>
        <taxon>Symbiodiniaceae</taxon>
        <taxon>Symbiodinium</taxon>
    </lineage>
</organism>
<keyword evidence="8" id="KW-1185">Reference proteome</keyword>
<evidence type="ECO:0000256" key="5">
    <source>
        <dbReference type="SAM" id="MobiDB-lite"/>
    </source>
</evidence>
<dbReference type="GO" id="GO:0042254">
    <property type="term" value="P:ribosome biogenesis"/>
    <property type="evidence" value="ECO:0007669"/>
    <property type="project" value="UniProtKB-KW"/>
</dbReference>
<dbReference type="AlphaFoldDB" id="A0A812JZV4"/>
<dbReference type="PROSITE" id="PS51358">
    <property type="entry name" value="NOP"/>
    <property type="match status" value="1"/>
</dbReference>
<keyword evidence="3" id="KW-0690">Ribosome biogenesis</keyword>
<dbReference type="FunFam" id="1.10.287.4070:FF:000001">
    <property type="entry name" value="Probable Nucleolar protein 58"/>
    <property type="match status" value="1"/>
</dbReference>
<dbReference type="OrthoDB" id="6780543at2759"/>
<evidence type="ECO:0000313" key="8">
    <source>
        <dbReference type="Proteomes" id="UP000604046"/>
    </source>
</evidence>
<comment type="subcellular location">
    <subcellularLocation>
        <location evidence="1">Nucleus</location>
        <location evidence="1">Nucleolus</location>
    </subcellularLocation>
</comment>
<dbReference type="SMART" id="SM00931">
    <property type="entry name" value="NOSIC"/>
    <property type="match status" value="1"/>
</dbReference>
<dbReference type="GO" id="GO:0030515">
    <property type="term" value="F:snoRNA binding"/>
    <property type="evidence" value="ECO:0007669"/>
    <property type="project" value="InterPro"/>
</dbReference>
<dbReference type="Proteomes" id="UP000604046">
    <property type="component" value="Unassembled WGS sequence"/>
</dbReference>
<feature type="region of interest" description="Disordered" evidence="5">
    <location>
        <begin position="407"/>
        <end position="495"/>
    </location>
</feature>
<reference evidence="7" key="1">
    <citation type="submission" date="2021-02" db="EMBL/GenBank/DDBJ databases">
        <authorList>
            <person name="Dougan E. K."/>
            <person name="Rhodes N."/>
            <person name="Thang M."/>
            <person name="Chan C."/>
        </authorList>
    </citation>
    <scope>NUCLEOTIDE SEQUENCE</scope>
</reference>
<dbReference type="InterPro" id="IPR012976">
    <property type="entry name" value="NOSIC"/>
</dbReference>
<gene>
    <name evidence="7" type="primary">nop58</name>
    <name evidence="7" type="ORF">SNAT2548_LOCUS7225</name>
</gene>
<name>A0A812JZV4_9DINO</name>
<evidence type="ECO:0000256" key="2">
    <source>
        <dbReference type="ARBA" id="ARBA00009211"/>
    </source>
</evidence>
<dbReference type="InterPro" id="IPR036070">
    <property type="entry name" value="Nop_dom_sf"/>
</dbReference>
<dbReference type="GO" id="GO:0032040">
    <property type="term" value="C:small-subunit processome"/>
    <property type="evidence" value="ECO:0007669"/>
    <property type="project" value="InterPro"/>
</dbReference>
<evidence type="ECO:0000259" key="6">
    <source>
        <dbReference type="PROSITE" id="PS51358"/>
    </source>
</evidence>
<dbReference type="Gene3D" id="1.10.287.4070">
    <property type="match status" value="1"/>
</dbReference>
<accession>A0A812JZV4</accession>
<dbReference type="InterPro" id="IPR012974">
    <property type="entry name" value="NOP58/56_N"/>
</dbReference>
<protein>
    <submittedName>
        <fullName evidence="7">Nop58 protein</fullName>
    </submittedName>
</protein>
<dbReference type="SUPFAM" id="SSF89124">
    <property type="entry name" value="Nop domain"/>
    <property type="match status" value="1"/>
</dbReference>
<comment type="caution">
    <text evidence="7">The sequence shown here is derived from an EMBL/GenBank/DDBJ whole genome shotgun (WGS) entry which is preliminary data.</text>
</comment>
<evidence type="ECO:0000256" key="4">
    <source>
        <dbReference type="ARBA" id="ARBA00023242"/>
    </source>
</evidence>
<dbReference type="InterPro" id="IPR042239">
    <property type="entry name" value="Nop_C"/>
</dbReference>
<dbReference type="Pfam" id="PF01798">
    <property type="entry name" value="Nop"/>
    <property type="match status" value="1"/>
</dbReference>
<dbReference type="Pfam" id="PF08156">
    <property type="entry name" value="NOP5NT"/>
    <property type="match status" value="1"/>
</dbReference>
<sequence>MLLLLETPAGYALFSLKNKKLLKADPESIYDSFKTSADAQRQVGLTAFHKFEDTKAAMEACTELTEGTVGKSLKKFLKKNVVDAGLTENLAVLDKALGVNINKKLGVEVSVLSENLKEIMRGVRLHLTELIEGLDEQEVKTMSLGLAHTLSRFKLKFSPDKVDTMIIQAVGLLDDLDKELNNFAMRLREWYGWHFPEMGKIVTENLAYAKVVRLMGLKTRAKDTDLSEVGVPDEIAAEVRSAAETSMGTEITDEDLGNIKTLSERVIELTEYRASLSEYLKLRMNAIAPNLTFMVGELVGARLISQAGSLMSLAKHPSSTVQILGAEKALFRALKTKKSTPKYGLIYHASLVGQSAPALKGKISRVLAAKLSLCCRVDALGDQVEPTLGQEFKEYVEKRLATLEEGGMKSQTKGISRPNVGKHQKRPAVKGSATAYSAEDDVVEEAPKRKKKAAEAEEAESAPRKKKKKAPEPEEAEAEEEEAEEAPRKKKKRAA</sequence>
<dbReference type="FunFam" id="1.10.246.90:FF:000005">
    <property type="entry name" value="Nucleolar protein 5, putative"/>
    <property type="match status" value="1"/>
</dbReference>
<dbReference type="InterPro" id="IPR002687">
    <property type="entry name" value="Nop_dom"/>
</dbReference>
<proteinExistence type="inferred from homology"/>
<evidence type="ECO:0000313" key="7">
    <source>
        <dbReference type="EMBL" id="CAE7212608.1"/>
    </source>
</evidence>